<reference evidence="2 3" key="1">
    <citation type="submission" date="2019-09" db="EMBL/GenBank/DDBJ databases">
        <authorList>
            <person name="Kritzky A."/>
            <person name="Schelkanova E.Y."/>
            <person name="Alkhova Z.V."/>
            <person name="Smirnova N.I."/>
        </authorList>
    </citation>
    <scope>NUCLEOTIDE SEQUENCE [LARGE SCALE GENOMIC DNA]</scope>
    <source>
        <strain evidence="2 3">M1526</strain>
    </source>
</reference>
<organism evidence="2 3">
    <name type="scientific">Vibrio cholerae</name>
    <dbReference type="NCBI Taxonomy" id="666"/>
    <lineage>
        <taxon>Bacteria</taxon>
        <taxon>Pseudomonadati</taxon>
        <taxon>Pseudomonadota</taxon>
        <taxon>Gammaproteobacteria</taxon>
        <taxon>Vibrionales</taxon>
        <taxon>Vibrionaceae</taxon>
        <taxon>Vibrio</taxon>
    </lineage>
</organism>
<dbReference type="AlphaFoldDB" id="A0A5Q6PJV9"/>
<dbReference type="Proteomes" id="UP000323225">
    <property type="component" value="Unassembled WGS sequence"/>
</dbReference>
<evidence type="ECO:0000259" key="1">
    <source>
        <dbReference type="Pfam" id="PF00004"/>
    </source>
</evidence>
<accession>A0A5Q6PJV9</accession>
<dbReference type="EMBL" id="VUAA01000007">
    <property type="protein sequence ID" value="KAA1255132.1"/>
    <property type="molecule type" value="Genomic_DNA"/>
</dbReference>
<dbReference type="Gene3D" id="3.40.50.300">
    <property type="entry name" value="P-loop containing nucleotide triphosphate hydrolases"/>
    <property type="match status" value="1"/>
</dbReference>
<feature type="domain" description="ATPase AAA-type core" evidence="1">
    <location>
        <begin position="304"/>
        <end position="436"/>
    </location>
</feature>
<protein>
    <submittedName>
        <fullName evidence="2">AAA family ATPase</fullName>
    </submittedName>
</protein>
<dbReference type="Pfam" id="PF00004">
    <property type="entry name" value="AAA"/>
    <property type="match status" value="1"/>
</dbReference>
<dbReference type="InterPro" id="IPR003959">
    <property type="entry name" value="ATPase_AAA_core"/>
</dbReference>
<evidence type="ECO:0000313" key="3">
    <source>
        <dbReference type="Proteomes" id="UP000323225"/>
    </source>
</evidence>
<dbReference type="GO" id="GO:0016887">
    <property type="term" value="F:ATP hydrolysis activity"/>
    <property type="evidence" value="ECO:0007669"/>
    <property type="project" value="InterPro"/>
</dbReference>
<name>A0A5Q6PJV9_VIBCL</name>
<dbReference type="SUPFAM" id="SSF52540">
    <property type="entry name" value="P-loop containing nucleoside triphosphate hydrolases"/>
    <property type="match status" value="1"/>
</dbReference>
<sequence length="634" mass="71571">MTESNKNLIKIDEKDIEKHYTTAMNLINRFNYSNKDSASDSSASSFSMTSSLSNNTLVELNKSILNVTPNDALASESQHKVIHALRRALSVATAINEQYTNFSGLSDLEEKIKRNQYLTDEEKTRRSEMSKTLTIIGTHVIASYIVHALGAHTTTSNIEAQNYTIDVSSNLNALYSMLNGLNENVKNQAKSDEILINVVVDYFEKVISNNQRHVEGLKHLSAYEGNTFFIEKDKFEVHGFDKISKNATKKVQMKRVEPHEVVGNAIAKQHCLKIVKKLLCYDFERKMNPFVEIGGFPFTILGDGKPGTGKTTLIQMTSTLLSDYCERLGLPYYYENFSTDNISEFQGKSAQNAKAFINNVMNPDCLGFGTIDDIDQIAGKRGDSKSSAGQQEVTAVLMESFAGAKTIVRGNCIFGMFTNHAENMDPALRQRAITRFLIDGPKTKEDFADLFYILSKNKTEIPYGDNEPLSTQEIQTAVQESYEQHNKPQEPQLLEVYEATVKQLGHEFESFEDVAIYCDNVLSVYPDFSGRSVANIASSALGRASDADLPDEWFEERSVFIDKSYEEKLEMIESYVKKLEISLIIQEFNAYVDSEFRSKNKSDNEEVNERVRQARLNEKANLLLQKEREAENNQ</sequence>
<proteinExistence type="predicted"/>
<evidence type="ECO:0000313" key="2">
    <source>
        <dbReference type="EMBL" id="KAA1255132.1"/>
    </source>
</evidence>
<comment type="caution">
    <text evidence="2">The sequence shown here is derived from an EMBL/GenBank/DDBJ whole genome shotgun (WGS) entry which is preliminary data.</text>
</comment>
<dbReference type="GO" id="GO:0005524">
    <property type="term" value="F:ATP binding"/>
    <property type="evidence" value="ECO:0007669"/>
    <property type="project" value="InterPro"/>
</dbReference>
<dbReference type="InterPro" id="IPR027417">
    <property type="entry name" value="P-loop_NTPase"/>
</dbReference>
<gene>
    <name evidence="2" type="ORF">F0M16_07900</name>
</gene>